<keyword evidence="2" id="KW-1185">Reference proteome</keyword>
<evidence type="ECO:0008006" key="3">
    <source>
        <dbReference type="Google" id="ProtNLM"/>
    </source>
</evidence>
<dbReference type="AlphaFoldDB" id="A0A165HX42"/>
<dbReference type="InterPro" id="IPR029063">
    <property type="entry name" value="SAM-dependent_MTases_sf"/>
</dbReference>
<dbReference type="RefSeq" id="XP_018189605.1">
    <property type="nucleotide sequence ID" value="XM_018336930.1"/>
</dbReference>
<reference evidence="1 2" key="1">
    <citation type="journal article" date="2016" name="Fungal Biol.">
        <title>The genome of Xylona heveae provides a window into fungal endophytism.</title>
        <authorList>
            <person name="Gazis R."/>
            <person name="Kuo A."/>
            <person name="Riley R."/>
            <person name="LaButti K."/>
            <person name="Lipzen A."/>
            <person name="Lin J."/>
            <person name="Amirebrahimi M."/>
            <person name="Hesse C.N."/>
            <person name="Spatafora J.W."/>
            <person name="Henrissat B."/>
            <person name="Hainaut M."/>
            <person name="Grigoriev I.V."/>
            <person name="Hibbett D.S."/>
        </authorList>
    </citation>
    <scope>NUCLEOTIDE SEQUENCE [LARGE SCALE GENOMIC DNA]</scope>
    <source>
        <strain evidence="1 2">TC161</strain>
    </source>
</reference>
<dbReference type="SUPFAM" id="SSF53335">
    <property type="entry name" value="S-adenosyl-L-methionine-dependent methyltransferases"/>
    <property type="match status" value="1"/>
</dbReference>
<dbReference type="InParanoid" id="A0A165HX42"/>
<evidence type="ECO:0000313" key="1">
    <source>
        <dbReference type="EMBL" id="KZF24050.1"/>
    </source>
</evidence>
<sequence>MSDPEWIAFPTEEEKAKFKALEVGCTDGVWCHDLARRHPKWIVEGIDTTVMWPTVADDEGAGKMKASTQNEPLAVPYLATYDWRELMGRELPIKAFDFIRARDIMTGVINYKELLKNLYQ</sequence>
<proteinExistence type="predicted"/>
<accession>A0A165HX42</accession>
<dbReference type="Proteomes" id="UP000076632">
    <property type="component" value="Unassembled WGS sequence"/>
</dbReference>
<evidence type="ECO:0000313" key="2">
    <source>
        <dbReference type="Proteomes" id="UP000076632"/>
    </source>
</evidence>
<organism evidence="1 2">
    <name type="scientific">Xylona heveae (strain CBS 132557 / TC161)</name>
    <dbReference type="NCBI Taxonomy" id="1328760"/>
    <lineage>
        <taxon>Eukaryota</taxon>
        <taxon>Fungi</taxon>
        <taxon>Dikarya</taxon>
        <taxon>Ascomycota</taxon>
        <taxon>Pezizomycotina</taxon>
        <taxon>Xylonomycetes</taxon>
        <taxon>Xylonales</taxon>
        <taxon>Xylonaceae</taxon>
        <taxon>Xylona</taxon>
    </lineage>
</organism>
<protein>
    <recommendedName>
        <fullName evidence="3">Methyltransferase domain-containing protein</fullName>
    </recommendedName>
</protein>
<dbReference type="GeneID" id="28902067"/>
<gene>
    <name evidence="1" type="ORF">L228DRAFT_87365</name>
</gene>
<dbReference type="OrthoDB" id="506498at2759"/>
<name>A0A165HX42_XYLHT</name>
<dbReference type="EMBL" id="KV407456">
    <property type="protein sequence ID" value="KZF24050.1"/>
    <property type="molecule type" value="Genomic_DNA"/>
</dbReference>